<dbReference type="PROSITE" id="PS51257">
    <property type="entry name" value="PROKAR_LIPOPROTEIN"/>
    <property type="match status" value="1"/>
</dbReference>
<evidence type="ECO:0000313" key="1">
    <source>
        <dbReference type="EMBL" id="AEW75503.1"/>
    </source>
</evidence>
<dbReference type="EMBL" id="CP002886">
    <property type="protein sequence ID" value="AEW75503.1"/>
    <property type="molecule type" value="Genomic_DNA"/>
</dbReference>
<name>G8LHB2_9ENTR</name>
<proteinExistence type="predicted"/>
<evidence type="ECO:0000313" key="2">
    <source>
        <dbReference type="Proteomes" id="UP000007838"/>
    </source>
</evidence>
<dbReference type="HOGENOM" id="CLU_3389241_0_0_6"/>
<gene>
    <name evidence="1" type="ORF">EcWSU1_04075</name>
</gene>
<organism evidence="1 2">
    <name type="scientific">Enterobacter ludwigii</name>
    <dbReference type="NCBI Taxonomy" id="299767"/>
    <lineage>
        <taxon>Bacteria</taxon>
        <taxon>Pseudomonadati</taxon>
        <taxon>Pseudomonadota</taxon>
        <taxon>Gammaproteobacteria</taxon>
        <taxon>Enterobacterales</taxon>
        <taxon>Enterobacteriaceae</taxon>
        <taxon>Enterobacter</taxon>
        <taxon>Enterobacter cloacae complex</taxon>
    </lineage>
</organism>
<reference evidence="1 2" key="1">
    <citation type="journal article" date="2011" name="Stand. Genomic Sci.">
        <title>Complete genome of the onion pathogen Enterobacter cloacae EcWSU1.</title>
        <authorList>
            <person name="Humann J.L."/>
            <person name="Wildung M."/>
            <person name="Cheng C.H."/>
            <person name="Lee T."/>
            <person name="Stewart J.E."/>
            <person name="Drew J.C."/>
            <person name="Triplett E.W."/>
            <person name="Main D."/>
            <person name="Schroeder B.K."/>
        </authorList>
    </citation>
    <scope>NUCLEOTIDE SEQUENCE [LARGE SCALE GENOMIC DNA]</scope>
    <source>
        <strain evidence="1 2">EcWSU1</strain>
    </source>
</reference>
<dbReference type="AlphaFoldDB" id="G8LHB2"/>
<protein>
    <submittedName>
        <fullName evidence="1">Uncharacterized protein</fullName>
    </submittedName>
</protein>
<accession>G8LHB2</accession>
<sequence>MQRFQISKKIAPSLPSLFISSCGQSHIFNAQR</sequence>
<dbReference type="KEGG" id="eec:EcWSU1_04075"/>
<dbReference type="Proteomes" id="UP000007838">
    <property type="component" value="Chromosome"/>
</dbReference>